<dbReference type="OrthoDB" id="4410225at2"/>
<accession>A0A163Q004</accession>
<proteinExistence type="predicted"/>
<evidence type="ECO:0000313" key="2">
    <source>
        <dbReference type="Proteomes" id="UP000076447"/>
    </source>
</evidence>
<comment type="caution">
    <text evidence="1">The sequence shown here is derived from an EMBL/GenBank/DDBJ whole genome shotgun (WGS) entry which is preliminary data.</text>
</comment>
<dbReference type="Proteomes" id="UP000076447">
    <property type="component" value="Unassembled WGS sequence"/>
</dbReference>
<name>A0A163Q004_9CELL</name>
<gene>
    <name evidence="1" type="ORF">OJAG_35190</name>
</gene>
<evidence type="ECO:0000313" key="1">
    <source>
        <dbReference type="EMBL" id="KZM33680.1"/>
    </source>
</evidence>
<dbReference type="PATRIC" id="fig|43678.3.peg.3682"/>
<protein>
    <submittedName>
        <fullName evidence="1">Uncharacterized protein</fullName>
    </submittedName>
</protein>
<reference evidence="1 2" key="1">
    <citation type="submission" date="2016-01" db="EMBL/GenBank/DDBJ databases">
        <title>Genome sequence of Oerskovia enterophila VJag, an agar and cellulose degrading bacterium.</title>
        <authorList>
            <person name="Poehlein A."/>
            <person name="Jag V."/>
            <person name="Bengelsdorf F."/>
            <person name="Duerre P."/>
            <person name="Daniel R."/>
        </authorList>
    </citation>
    <scope>NUCLEOTIDE SEQUENCE [LARGE SCALE GENOMIC DNA]</scope>
    <source>
        <strain evidence="1 2">VJag</strain>
    </source>
</reference>
<organism evidence="1 2">
    <name type="scientific">Oerskovia enterophila</name>
    <dbReference type="NCBI Taxonomy" id="43678"/>
    <lineage>
        <taxon>Bacteria</taxon>
        <taxon>Bacillati</taxon>
        <taxon>Actinomycetota</taxon>
        <taxon>Actinomycetes</taxon>
        <taxon>Micrococcales</taxon>
        <taxon>Cellulomonadaceae</taxon>
        <taxon>Oerskovia</taxon>
    </lineage>
</organism>
<sequence>MTDTTFNPATSVPEANARMFALTTSEDSGTRGPKRSLVALAQSIGLDVDLSAVNTTLGGQIAAALSVDWVAEHDYIGLQVTLTGMNTLLRGASHNLAALSYSSIVGSKTTAQQVMKAFPGFRPAETKQQAVNRICDIAGVPHDLLGPGGKEHAWTLKDLARRHAPHLLDQRRTKHDLAAALCNEFGVPWLDSAGSTGASITLEGLNLILAGAERHAHISSAAWATAADEGTALVDALQRGLPDHWDGRACIEWMRESGSTQWRQMEWAGFYFEEKVHEILNELRPTPPVGGPKVRFGNTIFDYASPTRVWDAKAHTAITATHPSDGQPPKRSNGAMWLNDSRAVKECVAEQGLGFLVVDGLAGLDASGGFREWHKAYGESDGRPLSGYVASTGTSRPRKAVWKPLMLRAIWIEDLPALDAGIAAGWIVQKEQPDWGSGDARRRRNDKFQGKPHLAAPWHVASHRWPDQTFK</sequence>
<dbReference type="RefSeq" id="WP_157516475.1">
    <property type="nucleotide sequence ID" value="NZ_LRIE01000084.1"/>
</dbReference>
<dbReference type="EMBL" id="LRIE01000084">
    <property type="protein sequence ID" value="KZM33680.1"/>
    <property type="molecule type" value="Genomic_DNA"/>
</dbReference>
<dbReference type="AlphaFoldDB" id="A0A163Q004"/>